<feature type="binding site" evidence="10">
    <location>
        <position position="353"/>
    </location>
    <ligand>
        <name>NAD(+)</name>
        <dbReference type="ChEBI" id="CHEBI:57540"/>
    </ligand>
</feature>
<dbReference type="RefSeq" id="WP_151621322.1">
    <property type="nucleotide sequence ID" value="NZ_WBXO01000011.1"/>
</dbReference>
<dbReference type="Proteomes" id="UP000468766">
    <property type="component" value="Unassembled WGS sequence"/>
</dbReference>
<feature type="binding site" evidence="10">
    <location>
        <position position="35"/>
    </location>
    <ligand>
        <name>NAD(+)</name>
        <dbReference type="ChEBI" id="CHEBI:57540"/>
    </ligand>
</feature>
<evidence type="ECO:0000313" key="13">
    <source>
        <dbReference type="Proteomes" id="UP000468766"/>
    </source>
</evidence>
<feature type="binding site" evidence="9">
    <location>
        <position position="283"/>
    </location>
    <ligand>
        <name>substrate</name>
    </ligand>
</feature>
<keyword evidence="5 7" id="KW-0520">NAD</keyword>
<dbReference type="Gene3D" id="1.20.5.100">
    <property type="entry name" value="Cytochrome c1, transmembrane anchor, C-terminal"/>
    <property type="match status" value="1"/>
</dbReference>
<dbReference type="InterPro" id="IPR036291">
    <property type="entry name" value="NAD(P)-bd_dom_sf"/>
</dbReference>
<dbReference type="InterPro" id="IPR036220">
    <property type="entry name" value="UDP-Glc/GDP-Man_DH_C_sf"/>
</dbReference>
<feature type="binding site" evidence="10">
    <location>
        <position position="162"/>
    </location>
    <ligand>
        <name>NAD(+)</name>
        <dbReference type="ChEBI" id="CHEBI:57540"/>
    </ligand>
</feature>
<dbReference type="Pfam" id="PF00984">
    <property type="entry name" value="UDPG_MGDP_dh"/>
    <property type="match status" value="1"/>
</dbReference>
<evidence type="ECO:0000313" key="12">
    <source>
        <dbReference type="EMBL" id="KAB2951553.1"/>
    </source>
</evidence>
<dbReference type="UniPathway" id="UPA00038">
    <property type="reaction ID" value="UER00491"/>
</dbReference>
<dbReference type="PIRSF" id="PIRSF000124">
    <property type="entry name" value="UDPglc_GDPman_dh"/>
    <property type="match status" value="1"/>
</dbReference>
<evidence type="ECO:0000256" key="3">
    <source>
        <dbReference type="ARBA" id="ARBA00012954"/>
    </source>
</evidence>
<dbReference type="OrthoDB" id="9803238at2"/>
<feature type="active site" description="Nucleophile" evidence="8">
    <location>
        <position position="286"/>
    </location>
</feature>
<evidence type="ECO:0000256" key="9">
    <source>
        <dbReference type="PIRSR" id="PIRSR500134-2"/>
    </source>
</evidence>
<dbReference type="InterPro" id="IPR028357">
    <property type="entry name" value="UDPglc_DH_bac"/>
</dbReference>
<sequence>MDVAVIGTGYVGLVTGASFAFLGHKVICHDVDKAKIEALKKGKITFYEPYLEELVQDLLPKQRLLFTSSLEEALAKSEVIFIAVGTPTAPNTGAVDMTYVRQVARQIGKTLQPHRYYLIVNKSTVPVGTHQLVEGLIQQSLSETGTEKVNFAVASNPEFLREGNAIEDVFYPDRIVVGCHCSQGLALLKTLYEPLIEQKFNLPSSFPARPSKMSKVPFVQFDPISSELIKYASNAFLATKITYINEIANICDLVGADVKDVALGMGLDQRIGSAFLKAGIGWGGSCFGKDLRGLISEAQQRGYSPDLLLASLKKNYEQRYRAIYKLQEELKTLRGKKIGLLGLTFKAKTDDLRDAPALDLIERLLLLDSTVKVFDPLAMEELQRLRPQWPLVYEQNAYDLAEGCHGLILVTEWEQFLSLDWQKVYELMKKPIIVDGRNFLDRQRLEEIGFVYSGMGR</sequence>
<dbReference type="GO" id="GO:0000271">
    <property type="term" value="P:polysaccharide biosynthetic process"/>
    <property type="evidence" value="ECO:0007669"/>
    <property type="project" value="InterPro"/>
</dbReference>
<dbReference type="PANTHER" id="PTHR43750">
    <property type="entry name" value="UDP-GLUCOSE 6-DEHYDROGENASE TUAD"/>
    <property type="match status" value="1"/>
</dbReference>
<dbReference type="SMART" id="SM00984">
    <property type="entry name" value="UDPG_MGDP_dh_C"/>
    <property type="match status" value="1"/>
</dbReference>
<organism evidence="12 13">
    <name type="scientific">Heliorestis acidaminivorans</name>
    <dbReference type="NCBI Taxonomy" id="553427"/>
    <lineage>
        <taxon>Bacteria</taxon>
        <taxon>Bacillati</taxon>
        <taxon>Bacillota</taxon>
        <taxon>Clostridia</taxon>
        <taxon>Eubacteriales</taxon>
        <taxon>Heliobacteriaceae</taxon>
        <taxon>Heliorestis</taxon>
    </lineage>
</organism>
<evidence type="ECO:0000256" key="7">
    <source>
        <dbReference type="PIRNR" id="PIRNR000124"/>
    </source>
</evidence>
<dbReference type="SUPFAM" id="SSF52413">
    <property type="entry name" value="UDP-glucose/GDP-mannose dehydrogenase C-terminal domain"/>
    <property type="match status" value="1"/>
</dbReference>
<dbReference type="Pfam" id="PF03721">
    <property type="entry name" value="UDPG_MGDP_dh_N"/>
    <property type="match status" value="1"/>
</dbReference>
<feature type="binding site" evidence="9">
    <location>
        <begin position="275"/>
        <end position="279"/>
    </location>
    <ligand>
        <name>substrate</name>
    </ligand>
</feature>
<evidence type="ECO:0000256" key="5">
    <source>
        <dbReference type="ARBA" id="ARBA00023027"/>
    </source>
</evidence>
<dbReference type="InterPro" id="IPR008927">
    <property type="entry name" value="6-PGluconate_DH-like_C_sf"/>
</dbReference>
<dbReference type="EC" id="1.1.1.22" evidence="3 7"/>
<dbReference type="InterPro" id="IPR014026">
    <property type="entry name" value="UDP-Glc/GDP-Man_DH_dimer"/>
</dbReference>
<dbReference type="AlphaFoldDB" id="A0A6I0F0D9"/>
<dbReference type="InterPro" id="IPR017476">
    <property type="entry name" value="UDP-Glc/GDP-Man"/>
</dbReference>
<feature type="domain" description="UDP-glucose/GDP-mannose dehydrogenase C-terminal" evidence="11">
    <location>
        <begin position="339"/>
        <end position="442"/>
    </location>
</feature>
<dbReference type="InterPro" id="IPR014027">
    <property type="entry name" value="UDP-Glc/GDP-Man_DH_C"/>
</dbReference>
<dbReference type="PANTHER" id="PTHR43750:SF3">
    <property type="entry name" value="UDP-GLUCOSE 6-DEHYDROGENASE TUAD"/>
    <property type="match status" value="1"/>
</dbReference>
<feature type="binding site" evidence="10">
    <location>
        <position position="289"/>
    </location>
    <ligand>
        <name>NAD(+)</name>
        <dbReference type="ChEBI" id="CHEBI:57540"/>
    </ligand>
</feature>
<keyword evidence="4 7" id="KW-0560">Oxidoreductase</keyword>
<keyword evidence="13" id="KW-1185">Reference proteome</keyword>
<dbReference type="PIRSF" id="PIRSF500134">
    <property type="entry name" value="UDPglc_DH_bac"/>
    <property type="match status" value="1"/>
</dbReference>
<dbReference type="Gene3D" id="3.40.50.720">
    <property type="entry name" value="NAD(P)-binding Rossmann-like Domain"/>
    <property type="match status" value="2"/>
</dbReference>
<dbReference type="Pfam" id="PF03720">
    <property type="entry name" value="UDPG_MGDP_dh_C"/>
    <property type="match status" value="1"/>
</dbReference>
<evidence type="ECO:0000256" key="8">
    <source>
        <dbReference type="PIRSR" id="PIRSR500134-1"/>
    </source>
</evidence>
<dbReference type="SUPFAM" id="SSF48179">
    <property type="entry name" value="6-phosphogluconate dehydrogenase C-terminal domain-like"/>
    <property type="match status" value="1"/>
</dbReference>
<feature type="binding site" evidence="10">
    <location>
        <position position="30"/>
    </location>
    <ligand>
        <name>NAD(+)</name>
        <dbReference type="ChEBI" id="CHEBI:57540"/>
    </ligand>
</feature>
<comment type="similarity">
    <text evidence="2 7">Belongs to the UDP-glucose/GDP-mannose dehydrogenase family.</text>
</comment>
<evidence type="ECO:0000256" key="4">
    <source>
        <dbReference type="ARBA" id="ARBA00023002"/>
    </source>
</evidence>
<dbReference type="GO" id="GO:0006065">
    <property type="term" value="P:UDP-glucuronate biosynthetic process"/>
    <property type="evidence" value="ECO:0007669"/>
    <property type="project" value="UniProtKB-UniPathway"/>
</dbReference>
<evidence type="ECO:0000259" key="11">
    <source>
        <dbReference type="SMART" id="SM00984"/>
    </source>
</evidence>
<protein>
    <recommendedName>
        <fullName evidence="3 7">UDP-glucose 6-dehydrogenase</fullName>
        <ecNumber evidence="3 7">1.1.1.22</ecNumber>
    </recommendedName>
</protein>
<dbReference type="GO" id="GO:0051287">
    <property type="term" value="F:NAD binding"/>
    <property type="evidence" value="ECO:0007669"/>
    <property type="project" value="InterPro"/>
</dbReference>
<proteinExistence type="inferred from homology"/>
<evidence type="ECO:0000256" key="6">
    <source>
        <dbReference type="ARBA" id="ARBA00047473"/>
    </source>
</evidence>
<gene>
    <name evidence="12" type="ORF">F9B85_12175</name>
</gene>
<dbReference type="SUPFAM" id="SSF51735">
    <property type="entry name" value="NAD(P)-binding Rossmann-fold domains"/>
    <property type="match status" value="1"/>
</dbReference>
<evidence type="ECO:0000256" key="2">
    <source>
        <dbReference type="ARBA" id="ARBA00006601"/>
    </source>
</evidence>
<comment type="caution">
    <text evidence="12">The sequence shown here is derived from an EMBL/GenBank/DDBJ whole genome shotgun (WGS) entry which is preliminary data.</text>
</comment>
<comment type="catalytic activity">
    <reaction evidence="6 7">
        <text>UDP-alpha-D-glucose + 2 NAD(+) + H2O = UDP-alpha-D-glucuronate + 2 NADH + 3 H(+)</text>
        <dbReference type="Rhea" id="RHEA:23596"/>
        <dbReference type="ChEBI" id="CHEBI:15377"/>
        <dbReference type="ChEBI" id="CHEBI:15378"/>
        <dbReference type="ChEBI" id="CHEBI:57540"/>
        <dbReference type="ChEBI" id="CHEBI:57945"/>
        <dbReference type="ChEBI" id="CHEBI:58052"/>
        <dbReference type="ChEBI" id="CHEBI:58885"/>
        <dbReference type="EC" id="1.1.1.22"/>
    </reaction>
</comment>
<name>A0A6I0F0D9_9FIRM</name>
<evidence type="ECO:0000256" key="10">
    <source>
        <dbReference type="PIRSR" id="PIRSR500134-3"/>
    </source>
</evidence>
<accession>A0A6I0F0D9</accession>
<dbReference type="NCBIfam" id="TIGR03026">
    <property type="entry name" value="NDP-sugDHase"/>
    <property type="match status" value="1"/>
</dbReference>
<evidence type="ECO:0000256" key="1">
    <source>
        <dbReference type="ARBA" id="ARBA00004701"/>
    </source>
</evidence>
<feature type="binding site" evidence="9">
    <location>
        <position position="230"/>
    </location>
    <ligand>
        <name>substrate</name>
    </ligand>
</feature>
<dbReference type="GO" id="GO:0003979">
    <property type="term" value="F:UDP-glucose 6-dehydrogenase activity"/>
    <property type="evidence" value="ECO:0007669"/>
    <property type="project" value="UniProtKB-EC"/>
</dbReference>
<feature type="binding site" evidence="9">
    <location>
        <begin position="159"/>
        <end position="162"/>
    </location>
    <ligand>
        <name>substrate</name>
    </ligand>
</feature>
<dbReference type="InterPro" id="IPR001732">
    <property type="entry name" value="UDP-Glc/GDP-Man_DH_N"/>
</dbReference>
<feature type="binding site" evidence="10">
    <location>
        <position position="124"/>
    </location>
    <ligand>
        <name>NAD(+)</name>
        <dbReference type="ChEBI" id="CHEBI:57540"/>
    </ligand>
</feature>
<comment type="pathway">
    <text evidence="1">Nucleotide-sugar biosynthesis; UDP-alpha-D-glucuronate biosynthesis; UDP-alpha-D-glucuronate from UDP-alpha-D-glucose: step 1/1.</text>
</comment>
<dbReference type="EMBL" id="WBXO01000011">
    <property type="protein sequence ID" value="KAB2951553.1"/>
    <property type="molecule type" value="Genomic_DNA"/>
</dbReference>
<reference evidence="12 13" key="1">
    <citation type="submission" date="2019-10" db="EMBL/GenBank/DDBJ databases">
        <title>Whole-genome sequence of the extremophile Heliorestis acidaminivorans DSM 24790.</title>
        <authorList>
            <person name="Kyndt J.A."/>
            <person name="Meyer T.E."/>
        </authorList>
    </citation>
    <scope>NUCLEOTIDE SEQUENCE [LARGE SCALE GENOMIC DNA]</scope>
    <source>
        <strain evidence="12 13">DSM 24790</strain>
    </source>
</reference>
<feature type="binding site" evidence="9">
    <location>
        <position position="346"/>
    </location>
    <ligand>
        <name>substrate</name>
    </ligand>
</feature>
<feature type="binding site" evidence="10">
    <location>
        <position position="86"/>
    </location>
    <ligand>
        <name>NAD(+)</name>
        <dbReference type="ChEBI" id="CHEBI:57540"/>
    </ligand>
</feature>